<dbReference type="CDD" id="cd05380">
    <property type="entry name" value="CAP_euk"/>
    <property type="match status" value="1"/>
</dbReference>
<dbReference type="GO" id="GO:0005576">
    <property type="term" value="C:extracellular region"/>
    <property type="evidence" value="ECO:0007669"/>
    <property type="project" value="InterPro"/>
</dbReference>
<dbReference type="AlphaFoldDB" id="A0A9P4YWK2"/>
<comment type="caution">
    <text evidence="2">The sequence shown here is derived from an EMBL/GenBank/DDBJ whole genome shotgun (WGS) entry which is preliminary data.</text>
</comment>
<dbReference type="Pfam" id="PF00188">
    <property type="entry name" value="CAP"/>
    <property type="match status" value="1"/>
</dbReference>
<evidence type="ECO:0000259" key="1">
    <source>
        <dbReference type="SMART" id="SM00198"/>
    </source>
</evidence>
<dbReference type="Proteomes" id="UP000749293">
    <property type="component" value="Unassembled WGS sequence"/>
</dbReference>
<evidence type="ECO:0000313" key="2">
    <source>
        <dbReference type="EMBL" id="KAF4124416.1"/>
    </source>
</evidence>
<dbReference type="InterPro" id="IPR014044">
    <property type="entry name" value="CAP_dom"/>
</dbReference>
<keyword evidence="3" id="KW-1185">Reference proteome</keyword>
<dbReference type="PANTHER" id="PTHR10334">
    <property type="entry name" value="CYSTEINE-RICH SECRETORY PROTEIN-RELATED"/>
    <property type="match status" value="1"/>
</dbReference>
<organism evidence="2 3">
    <name type="scientific">Geosmithia morbida</name>
    <dbReference type="NCBI Taxonomy" id="1094350"/>
    <lineage>
        <taxon>Eukaryota</taxon>
        <taxon>Fungi</taxon>
        <taxon>Dikarya</taxon>
        <taxon>Ascomycota</taxon>
        <taxon>Pezizomycotina</taxon>
        <taxon>Sordariomycetes</taxon>
        <taxon>Hypocreomycetidae</taxon>
        <taxon>Hypocreales</taxon>
        <taxon>Bionectriaceae</taxon>
        <taxon>Geosmithia</taxon>
    </lineage>
</organism>
<name>A0A9P4YWK2_9HYPO</name>
<feature type="domain" description="SCP" evidence="1">
    <location>
        <begin position="157"/>
        <end position="308"/>
    </location>
</feature>
<dbReference type="InterPro" id="IPR035940">
    <property type="entry name" value="CAP_sf"/>
</dbReference>
<dbReference type="OrthoDB" id="337038at2759"/>
<reference evidence="2" key="1">
    <citation type="submission" date="2020-03" db="EMBL/GenBank/DDBJ databases">
        <title>Site-based positive gene gene selection in Geosmithia morbida across the United States reveals a broad range of putative effectors and factors for local host and environmental adapation.</title>
        <authorList>
            <person name="Onufrak A."/>
            <person name="Murdoch R.W."/>
            <person name="Gazis R."/>
            <person name="Huff M."/>
            <person name="Staton M."/>
            <person name="Klingeman W."/>
            <person name="Hadziabdic D."/>
        </authorList>
    </citation>
    <scope>NUCLEOTIDE SEQUENCE</scope>
    <source>
        <strain evidence="2">1262</strain>
    </source>
</reference>
<dbReference type="Gene3D" id="3.40.33.10">
    <property type="entry name" value="CAP"/>
    <property type="match status" value="1"/>
</dbReference>
<sequence>MKTSAFLAAAGAIAAMAGPIDKRALETEWVWETVTVTVTEGQVVAAASATVNVAEKPTTTSTVIAASSTTSTEKEETTAAPVPAVPAPSAITIVTTWSSAWSSTWSSEIEPTVVTTSISPETTSASTSTSAEAVLNPIVAPSSTTSSAAAPSNTLSSYAGTMVKQHNYHRANHSSPDLTWDSDLASWAQNTAETCVFAHDMSQGDGNYGQNLATYGSTGDIDSAMVNSARSAVTDQWYNGEVNSWSFYGLADPPSGANLEDWGHFTQVVWKSSTKVGCYTAKCAAGTVLSYDAWYTVCNYNPPGNYGGEYGKNVLEPLGAATVSV</sequence>
<dbReference type="GeneID" id="55971310"/>
<proteinExistence type="predicted"/>
<gene>
    <name evidence="2" type="ORF">GMORB2_5082</name>
</gene>
<protein>
    <submittedName>
        <fullName evidence="2">SCP protein</fullName>
    </submittedName>
</protein>
<accession>A0A9P4YWK2</accession>
<evidence type="ECO:0000313" key="3">
    <source>
        <dbReference type="Proteomes" id="UP000749293"/>
    </source>
</evidence>
<dbReference type="InterPro" id="IPR018244">
    <property type="entry name" value="Allrgn_V5/Tpx1_CS"/>
</dbReference>
<dbReference type="SUPFAM" id="SSF55797">
    <property type="entry name" value="PR-1-like"/>
    <property type="match status" value="1"/>
</dbReference>
<dbReference type="PROSITE" id="PS01009">
    <property type="entry name" value="CRISP_1"/>
    <property type="match status" value="1"/>
</dbReference>
<dbReference type="SMART" id="SM00198">
    <property type="entry name" value="SCP"/>
    <property type="match status" value="1"/>
</dbReference>
<dbReference type="EMBL" id="JAANYQ010000004">
    <property type="protein sequence ID" value="KAF4124416.1"/>
    <property type="molecule type" value="Genomic_DNA"/>
</dbReference>
<dbReference type="PRINTS" id="PR00837">
    <property type="entry name" value="V5TPXLIKE"/>
</dbReference>
<dbReference type="RefSeq" id="XP_035323068.1">
    <property type="nucleotide sequence ID" value="XM_035467056.1"/>
</dbReference>
<dbReference type="InterPro" id="IPR001283">
    <property type="entry name" value="CRISP-related"/>
</dbReference>